<reference evidence="4 5" key="1">
    <citation type="journal article" date="2018" name="Evol. Lett.">
        <title>Horizontal gene cluster transfer increased hallucinogenic mushroom diversity.</title>
        <authorList>
            <person name="Reynolds H.T."/>
            <person name="Vijayakumar V."/>
            <person name="Gluck-Thaler E."/>
            <person name="Korotkin H.B."/>
            <person name="Matheny P.B."/>
            <person name="Slot J.C."/>
        </authorList>
    </citation>
    <scope>NUCLEOTIDE SEQUENCE [LARGE SCALE GENOMIC DNA]</scope>
    <source>
        <strain evidence="4 5">2631</strain>
    </source>
</reference>
<gene>
    <name evidence="4" type="ORF">CVT25_005700</name>
</gene>
<keyword evidence="2" id="KW-0472">Membrane</keyword>
<feature type="transmembrane region" description="Helical" evidence="2">
    <location>
        <begin position="186"/>
        <end position="206"/>
    </location>
</feature>
<keyword evidence="2" id="KW-1133">Transmembrane helix</keyword>
<feature type="chain" id="PRO_5019247130" description="Mid2 domain-containing protein" evidence="3">
    <location>
        <begin position="28"/>
        <end position="333"/>
    </location>
</feature>
<feature type="compositionally biased region" description="Polar residues" evidence="1">
    <location>
        <begin position="295"/>
        <end position="307"/>
    </location>
</feature>
<feature type="region of interest" description="Disordered" evidence="1">
    <location>
        <begin position="68"/>
        <end position="132"/>
    </location>
</feature>
<evidence type="ECO:0008006" key="6">
    <source>
        <dbReference type="Google" id="ProtNLM"/>
    </source>
</evidence>
<keyword evidence="5" id="KW-1185">Reference proteome</keyword>
<dbReference type="Proteomes" id="UP000283269">
    <property type="component" value="Unassembled WGS sequence"/>
</dbReference>
<comment type="caution">
    <text evidence="4">The sequence shown here is derived from an EMBL/GenBank/DDBJ whole genome shotgun (WGS) entry which is preliminary data.</text>
</comment>
<dbReference type="OrthoDB" id="3261505at2759"/>
<feature type="signal peptide" evidence="3">
    <location>
        <begin position="1"/>
        <end position="27"/>
    </location>
</feature>
<dbReference type="AlphaFoldDB" id="A0A409VLF3"/>
<feature type="compositionally biased region" description="Low complexity" evidence="1">
    <location>
        <begin position="244"/>
        <end position="262"/>
    </location>
</feature>
<evidence type="ECO:0000256" key="1">
    <source>
        <dbReference type="SAM" id="MobiDB-lite"/>
    </source>
</evidence>
<evidence type="ECO:0000313" key="5">
    <source>
        <dbReference type="Proteomes" id="UP000283269"/>
    </source>
</evidence>
<organism evidence="4 5">
    <name type="scientific">Psilocybe cyanescens</name>
    <dbReference type="NCBI Taxonomy" id="93625"/>
    <lineage>
        <taxon>Eukaryota</taxon>
        <taxon>Fungi</taxon>
        <taxon>Dikarya</taxon>
        <taxon>Basidiomycota</taxon>
        <taxon>Agaricomycotina</taxon>
        <taxon>Agaricomycetes</taxon>
        <taxon>Agaricomycetidae</taxon>
        <taxon>Agaricales</taxon>
        <taxon>Agaricineae</taxon>
        <taxon>Strophariaceae</taxon>
        <taxon>Psilocybe</taxon>
    </lineage>
</organism>
<protein>
    <recommendedName>
        <fullName evidence="6">Mid2 domain-containing protein</fullName>
    </recommendedName>
</protein>
<evidence type="ECO:0000256" key="3">
    <source>
        <dbReference type="SAM" id="SignalP"/>
    </source>
</evidence>
<proteinExistence type="predicted"/>
<keyword evidence="3" id="KW-0732">Signal</keyword>
<dbReference type="EMBL" id="NHYD01003976">
    <property type="protein sequence ID" value="PPQ67099.1"/>
    <property type="molecule type" value="Genomic_DNA"/>
</dbReference>
<dbReference type="STRING" id="93625.A0A409VLF3"/>
<keyword evidence="2" id="KW-0812">Transmembrane</keyword>
<sequence length="333" mass="33241">MFSSSRSLVPLFVYLSLLLAASSLAEAHDPSFANHKRLMKKRSPFPAGSDLGLGDILPPVAAAGSIPSSSSESVSASSTSASSASASSSSASSASSSASQSSSTSASASSISASGSSSSSSASSASASSSSSATSETLNLTGAGGAVSTVGGNTVTKVLSVDAASASESPAPAPLSGVAKTKSTTLTVIIAIAASVGGIAIIWTIFRKWKLSSSKKFDERLNPIDWQPTTGEDDIVSKHRRTPSGASSFRSGSGHGHNNSAGRGAGGFAPLEHDFTAPSSNTAPVGGYADLSRGPSPTMTENISRGPSFNRGYGNGVAIHNQAGYGTNETYRY</sequence>
<dbReference type="InParanoid" id="A0A409VLF3"/>
<accession>A0A409VLF3</accession>
<name>A0A409VLF3_PSICY</name>
<feature type="region of interest" description="Disordered" evidence="1">
    <location>
        <begin position="222"/>
        <end position="311"/>
    </location>
</feature>
<evidence type="ECO:0000256" key="2">
    <source>
        <dbReference type="SAM" id="Phobius"/>
    </source>
</evidence>
<evidence type="ECO:0000313" key="4">
    <source>
        <dbReference type="EMBL" id="PPQ67099.1"/>
    </source>
</evidence>